<organism evidence="9 10">
    <name type="scientific">Paenibacillus pectinilyticus</name>
    <dbReference type="NCBI Taxonomy" id="512399"/>
    <lineage>
        <taxon>Bacteria</taxon>
        <taxon>Bacillati</taxon>
        <taxon>Bacillota</taxon>
        <taxon>Bacilli</taxon>
        <taxon>Bacillales</taxon>
        <taxon>Paenibacillaceae</taxon>
        <taxon>Paenibacillus</taxon>
    </lineage>
</organism>
<comment type="caution">
    <text evidence="9">The sequence shown here is derived from an EMBL/GenBank/DDBJ whole genome shotgun (WGS) entry which is preliminary data.</text>
</comment>
<proteinExistence type="predicted"/>
<comment type="subcellular location">
    <subcellularLocation>
        <location evidence="1">Cell membrane</location>
        <topology evidence="1">Multi-pass membrane protein</topology>
    </subcellularLocation>
</comment>
<evidence type="ECO:0000256" key="4">
    <source>
        <dbReference type="ARBA" id="ARBA00022679"/>
    </source>
</evidence>
<dbReference type="STRING" id="512399.A8709_14575"/>
<dbReference type="Proteomes" id="UP000093309">
    <property type="component" value="Unassembled WGS sequence"/>
</dbReference>
<dbReference type="EMBL" id="LYPC01000014">
    <property type="protein sequence ID" value="OCT15316.1"/>
    <property type="molecule type" value="Genomic_DNA"/>
</dbReference>
<evidence type="ECO:0000256" key="1">
    <source>
        <dbReference type="ARBA" id="ARBA00004651"/>
    </source>
</evidence>
<dbReference type="SUPFAM" id="SSF158472">
    <property type="entry name" value="HAMP domain-like"/>
    <property type="match status" value="1"/>
</dbReference>
<keyword evidence="2" id="KW-1003">Cell membrane</keyword>
<dbReference type="PANTHER" id="PTHR34220">
    <property type="entry name" value="SENSOR HISTIDINE KINASE YPDA"/>
    <property type="match status" value="1"/>
</dbReference>
<dbReference type="InterPro" id="IPR050640">
    <property type="entry name" value="Bact_2-comp_sensor_kinase"/>
</dbReference>
<dbReference type="CDD" id="cd06225">
    <property type="entry name" value="HAMP"/>
    <property type="match status" value="1"/>
</dbReference>
<dbReference type="GO" id="GO:0005886">
    <property type="term" value="C:plasma membrane"/>
    <property type="evidence" value="ECO:0007669"/>
    <property type="project" value="UniProtKB-SubCell"/>
</dbReference>
<dbReference type="GO" id="GO:0000155">
    <property type="term" value="F:phosphorelay sensor kinase activity"/>
    <property type="evidence" value="ECO:0007669"/>
    <property type="project" value="InterPro"/>
</dbReference>
<accession>A0A1C1A453</accession>
<dbReference type="Pfam" id="PF02518">
    <property type="entry name" value="HATPase_c"/>
    <property type="match status" value="1"/>
</dbReference>
<dbReference type="Gene3D" id="3.30.565.10">
    <property type="entry name" value="Histidine kinase-like ATPase, C-terminal domain"/>
    <property type="match status" value="1"/>
</dbReference>
<protein>
    <recommendedName>
        <fullName evidence="8">HAMP domain-containing protein</fullName>
    </recommendedName>
</protein>
<dbReference type="Gene3D" id="6.10.340.10">
    <property type="match status" value="1"/>
</dbReference>
<dbReference type="SMART" id="SM00304">
    <property type="entry name" value="HAMP"/>
    <property type="match status" value="1"/>
</dbReference>
<dbReference type="AlphaFoldDB" id="A0A1C1A453"/>
<dbReference type="PANTHER" id="PTHR34220:SF7">
    <property type="entry name" value="SENSOR HISTIDINE KINASE YPDA"/>
    <property type="match status" value="1"/>
</dbReference>
<dbReference type="InterPro" id="IPR003594">
    <property type="entry name" value="HATPase_dom"/>
</dbReference>
<dbReference type="InterPro" id="IPR010559">
    <property type="entry name" value="Sig_transdc_His_kin_internal"/>
</dbReference>
<dbReference type="InterPro" id="IPR036890">
    <property type="entry name" value="HATPase_C_sf"/>
</dbReference>
<dbReference type="OrthoDB" id="9809348at2"/>
<evidence type="ECO:0000256" key="6">
    <source>
        <dbReference type="ARBA" id="ARBA00023136"/>
    </source>
</evidence>
<keyword evidence="7" id="KW-0812">Transmembrane</keyword>
<evidence type="ECO:0000256" key="7">
    <source>
        <dbReference type="SAM" id="Phobius"/>
    </source>
</evidence>
<evidence type="ECO:0000313" key="10">
    <source>
        <dbReference type="Proteomes" id="UP000093309"/>
    </source>
</evidence>
<evidence type="ECO:0000256" key="5">
    <source>
        <dbReference type="ARBA" id="ARBA00022777"/>
    </source>
</evidence>
<gene>
    <name evidence="9" type="ORF">A8709_14575</name>
</gene>
<keyword evidence="5" id="KW-0418">Kinase</keyword>
<evidence type="ECO:0000259" key="8">
    <source>
        <dbReference type="PROSITE" id="PS50885"/>
    </source>
</evidence>
<sequence length="612" mass="69332">MAATRWNLTDRIKDFRFRTKIFLSNMILILFISTAIGGVAIYASTTFIESNTRDLSMQVIHQVSDNIENRAKEIFTSSVYVLSDSNIRQIVAEQEEQVTAANYPAYRSRMEFLLAQYGNGNPYLNAIMIQTAKGQVYWWENKKGLDHTLNQDDIAQLTRSGAAYLTQHGLDMGWSPSLRKRNEVLLVRDFVDLSQIDRNLGTIVFSIDSDYFLSLGRGSSLITSNNVAILNPFNELLAGGGDSGTDKLILKSADYVLGEQDSSMATVENAGTGKHLFVQERTPTLGWRVLCFIPMSILLSDTRVLILVIVLVSFVAVLISTGVAVQLSKSSTRNIKILEQTMRRVEDGNFDVRIVPLGKDEIGILSVRFNFMLARINELINTVYKEQIAKQQAEFTVLMSQINPHFLYNTLGTVKWYARMNQQLEIERMVTSVIDLLKSSVRRVGEFHSLEQEISQLKNYIYIQKIGYGEAFQVDYEVEEQWLDSEVPYFILQPLVENAILHGIEMSKGNGRIRVAASMVDNQLLLTIEDNGTGMTEEQAANLLITVTRKESVPGVTSIGIHNVNERIQLYYGQNYGLSYESVLGVGTKAIVRIPHRKYRQRRNEHVERYDR</sequence>
<feature type="domain" description="HAMP" evidence="8">
    <location>
        <begin position="329"/>
        <end position="381"/>
    </location>
</feature>
<evidence type="ECO:0000313" key="9">
    <source>
        <dbReference type="EMBL" id="OCT15316.1"/>
    </source>
</evidence>
<dbReference type="SUPFAM" id="SSF55874">
    <property type="entry name" value="ATPase domain of HSP90 chaperone/DNA topoisomerase II/histidine kinase"/>
    <property type="match status" value="1"/>
</dbReference>
<keyword evidence="7" id="KW-1133">Transmembrane helix</keyword>
<dbReference type="Pfam" id="PF00672">
    <property type="entry name" value="HAMP"/>
    <property type="match status" value="1"/>
</dbReference>
<keyword evidence="6 7" id="KW-0472">Membrane</keyword>
<name>A0A1C1A453_9BACL</name>
<dbReference type="InterPro" id="IPR003660">
    <property type="entry name" value="HAMP_dom"/>
</dbReference>
<feature type="transmembrane region" description="Helical" evidence="7">
    <location>
        <begin position="304"/>
        <end position="327"/>
    </location>
</feature>
<dbReference type="SMART" id="SM00387">
    <property type="entry name" value="HATPase_c"/>
    <property type="match status" value="1"/>
</dbReference>
<feature type="transmembrane region" description="Helical" evidence="7">
    <location>
        <begin position="21"/>
        <end position="43"/>
    </location>
</feature>
<keyword evidence="3" id="KW-0597">Phosphoprotein</keyword>
<dbReference type="PROSITE" id="PS50885">
    <property type="entry name" value="HAMP"/>
    <property type="match status" value="1"/>
</dbReference>
<keyword evidence="10" id="KW-1185">Reference proteome</keyword>
<evidence type="ECO:0000256" key="3">
    <source>
        <dbReference type="ARBA" id="ARBA00022553"/>
    </source>
</evidence>
<reference evidence="10" key="1">
    <citation type="submission" date="2016-05" db="EMBL/GenBank/DDBJ databases">
        <title>Paenibacillus oryzae. sp. nov., isolated from the rice root.</title>
        <authorList>
            <person name="Zhang J."/>
            <person name="Zhang X."/>
        </authorList>
    </citation>
    <scope>NUCLEOTIDE SEQUENCE [LARGE SCALE GENOMIC DNA]</scope>
    <source>
        <strain evidence="10">KCTC13222</strain>
    </source>
</reference>
<dbReference type="Pfam" id="PF06580">
    <property type="entry name" value="His_kinase"/>
    <property type="match status" value="1"/>
</dbReference>
<evidence type="ECO:0000256" key="2">
    <source>
        <dbReference type="ARBA" id="ARBA00022475"/>
    </source>
</evidence>
<keyword evidence="4" id="KW-0808">Transferase</keyword>
<dbReference type="RefSeq" id="WP_065852227.1">
    <property type="nucleotide sequence ID" value="NZ_LYPC01000014.1"/>
</dbReference>